<dbReference type="InterPro" id="IPR039537">
    <property type="entry name" value="Retrotran_Ty1/copia-like"/>
</dbReference>
<evidence type="ECO:0000313" key="4">
    <source>
        <dbReference type="EMBL" id="KMQ86271.1"/>
    </source>
</evidence>
<dbReference type="PROSITE" id="PS50994">
    <property type="entry name" value="INTEGRASE"/>
    <property type="match status" value="1"/>
</dbReference>
<accession>A0A0J7K7U6</accession>
<dbReference type="GO" id="GO:0006508">
    <property type="term" value="P:proteolysis"/>
    <property type="evidence" value="ECO:0007669"/>
    <property type="project" value="UniProtKB-KW"/>
</dbReference>
<organism evidence="4 5">
    <name type="scientific">Lasius niger</name>
    <name type="common">Black garden ant</name>
    <dbReference type="NCBI Taxonomy" id="67767"/>
    <lineage>
        <taxon>Eukaryota</taxon>
        <taxon>Metazoa</taxon>
        <taxon>Ecdysozoa</taxon>
        <taxon>Arthropoda</taxon>
        <taxon>Hexapoda</taxon>
        <taxon>Insecta</taxon>
        <taxon>Pterygota</taxon>
        <taxon>Neoptera</taxon>
        <taxon>Endopterygota</taxon>
        <taxon>Hymenoptera</taxon>
        <taxon>Apocrita</taxon>
        <taxon>Aculeata</taxon>
        <taxon>Formicoidea</taxon>
        <taxon>Formicidae</taxon>
        <taxon>Formicinae</taxon>
        <taxon>Lasius</taxon>
        <taxon>Lasius</taxon>
    </lineage>
</organism>
<feature type="region of interest" description="Disordered" evidence="2">
    <location>
        <begin position="696"/>
        <end position="767"/>
    </location>
</feature>
<dbReference type="SUPFAM" id="SSF53098">
    <property type="entry name" value="Ribonuclease H-like"/>
    <property type="match status" value="1"/>
</dbReference>
<dbReference type="EMBL" id="LBMM01012345">
    <property type="protein sequence ID" value="KMQ86271.1"/>
    <property type="molecule type" value="Genomic_DNA"/>
</dbReference>
<sequence length="855" mass="97179">MSSFDERVSIEPLTRENYLSWSEDLKAMLLERDAWGIVKGTEEPPAATAPAKERKDYQARHRRGYSTIFLHMSKDLRSLISEIEDPKEAWDTLKEHFLPKSRARLIGLFDTFFQTRPEGEEPIGLFAARLRKLVMQIRDAGFVLDDIFQSFQLIRFLPSEYSGAVGIIYDWEDEKFKFDNVLKRLLSEEARLKQSMADLESRNSSLFHSNIRKNTPSKSSSSKTKTCSFCKKKGHDAAQCRKKKATSFAANVGTSFIAETNLNTSTVDSNSWIFDTAASAHFTGDRSLFQNFQTVHDRQMSVAVGDSTYPIEGMGNIELSFKEDPDSTLTLLNVLYSPKINRNLISGSKFDEAQAKFIGGKNKISVFTKTGKRLFTAKKQSGLYHCFPNVKSKSKFKKNSSHSANATKTSFSDFRTWHRKFCHINSRFIVNTSKNGSVRGLPEFKHSKFHCEECKIAKAKRKSHKPIEDGPRSEAPLELIHSDLCGPFPINSIQGHRFFLTFVDDYSKRTTVYLLKSKTEVFDFFTRYQKRAENFLGRKIKNVRTDQGLEYIHEKFKVFLAKQGIKAERSNVYTPEQNGTAERFNLTAVDAVKTMLKDSSLNNSFWAEAVLCFTYVWNRICHSNQTKTPFELYGGQSPSVKHFQIFGSKAYVVIPKQLRRKLDMRAKTGVMVGYAMQTRGYRIWLPAENKVIETNDVRFGDPSTTAESSAGSKLDPPRPFIFHENQIPSSDSDDDSDDKPAETQKQPVVLSNKPVATTSTPDVQQPQNQGNVWVRQAIPRKDNSRVDIYYKLQGTDIKLNSSVQAKEYCKVNNLKFSKDFFDFSGGNHTSGIVPGNLETINVSIENDQDDAIKLL</sequence>
<dbReference type="GO" id="GO:0003676">
    <property type="term" value="F:nucleic acid binding"/>
    <property type="evidence" value="ECO:0007669"/>
    <property type="project" value="InterPro"/>
</dbReference>
<dbReference type="GO" id="GO:0008233">
    <property type="term" value="F:peptidase activity"/>
    <property type="evidence" value="ECO:0007669"/>
    <property type="project" value="UniProtKB-KW"/>
</dbReference>
<proteinExistence type="predicted"/>
<dbReference type="InterPro" id="IPR057670">
    <property type="entry name" value="SH3_retrovirus"/>
</dbReference>
<evidence type="ECO:0000259" key="3">
    <source>
        <dbReference type="PROSITE" id="PS50994"/>
    </source>
</evidence>
<dbReference type="InterPro" id="IPR025724">
    <property type="entry name" value="GAG-pre-integrase_dom"/>
</dbReference>
<dbReference type="InterPro" id="IPR036397">
    <property type="entry name" value="RNaseH_sf"/>
</dbReference>
<dbReference type="Pfam" id="PF25597">
    <property type="entry name" value="SH3_retrovirus"/>
    <property type="match status" value="1"/>
</dbReference>
<feature type="compositionally biased region" description="Polar residues" evidence="2">
    <location>
        <begin position="754"/>
        <end position="767"/>
    </location>
</feature>
<dbReference type="Pfam" id="PF14223">
    <property type="entry name" value="Retrotran_gag_2"/>
    <property type="match status" value="1"/>
</dbReference>
<dbReference type="STRING" id="67767.A0A0J7K7U6"/>
<dbReference type="InterPro" id="IPR012337">
    <property type="entry name" value="RNaseH-like_sf"/>
</dbReference>
<evidence type="ECO:0000256" key="1">
    <source>
        <dbReference type="ARBA" id="ARBA00022670"/>
    </source>
</evidence>
<keyword evidence="1" id="KW-0378">Hydrolase</keyword>
<dbReference type="OrthoDB" id="7600563at2759"/>
<dbReference type="PaxDb" id="67767-A0A0J7K7U6"/>
<name>A0A0J7K7U6_LASNI</name>
<evidence type="ECO:0000313" key="5">
    <source>
        <dbReference type="Proteomes" id="UP000036403"/>
    </source>
</evidence>
<gene>
    <name evidence="4" type="ORF">RF55_14778</name>
</gene>
<dbReference type="Gene3D" id="3.30.420.10">
    <property type="entry name" value="Ribonuclease H-like superfamily/Ribonuclease H"/>
    <property type="match status" value="1"/>
</dbReference>
<dbReference type="AlphaFoldDB" id="A0A0J7K7U6"/>
<dbReference type="GO" id="GO:0015074">
    <property type="term" value="P:DNA integration"/>
    <property type="evidence" value="ECO:0007669"/>
    <property type="project" value="InterPro"/>
</dbReference>
<dbReference type="InterPro" id="IPR054722">
    <property type="entry name" value="PolX-like_BBD"/>
</dbReference>
<protein>
    <submittedName>
        <fullName evidence="4">Retrovirus-related gag-pol polyprotein</fullName>
    </submittedName>
</protein>
<comment type="caution">
    <text evidence="4">The sequence shown here is derived from an EMBL/GenBank/DDBJ whole genome shotgun (WGS) entry which is preliminary data.</text>
</comment>
<dbReference type="Proteomes" id="UP000036403">
    <property type="component" value="Unassembled WGS sequence"/>
</dbReference>
<dbReference type="Pfam" id="PF13976">
    <property type="entry name" value="gag_pre-integrs"/>
    <property type="match status" value="1"/>
</dbReference>
<keyword evidence="5" id="KW-1185">Reference proteome</keyword>
<keyword evidence="1" id="KW-0645">Protease</keyword>
<dbReference type="InterPro" id="IPR001584">
    <property type="entry name" value="Integrase_cat-core"/>
</dbReference>
<dbReference type="Pfam" id="PF22936">
    <property type="entry name" value="Pol_BBD"/>
    <property type="match status" value="1"/>
</dbReference>
<evidence type="ECO:0000256" key="2">
    <source>
        <dbReference type="SAM" id="MobiDB-lite"/>
    </source>
</evidence>
<dbReference type="PANTHER" id="PTHR42648">
    <property type="entry name" value="TRANSPOSASE, PUTATIVE-RELATED"/>
    <property type="match status" value="1"/>
</dbReference>
<dbReference type="Pfam" id="PF00665">
    <property type="entry name" value="rve"/>
    <property type="match status" value="1"/>
</dbReference>
<dbReference type="PANTHER" id="PTHR42648:SF24">
    <property type="entry name" value="INTEGRASE CATALYTIC DOMAIN-CONTAINING PROTEIN"/>
    <property type="match status" value="1"/>
</dbReference>
<reference evidence="4 5" key="1">
    <citation type="submission" date="2015-04" db="EMBL/GenBank/DDBJ databases">
        <title>Lasius niger genome sequencing.</title>
        <authorList>
            <person name="Konorov E.A."/>
            <person name="Nikitin M.A."/>
            <person name="Kirill M.V."/>
            <person name="Chang P."/>
        </authorList>
    </citation>
    <scope>NUCLEOTIDE SEQUENCE [LARGE SCALE GENOMIC DNA]</scope>
    <source>
        <tissue evidence="4">Whole</tissue>
    </source>
</reference>
<feature type="compositionally biased region" description="Polar residues" evidence="2">
    <location>
        <begin position="702"/>
        <end position="711"/>
    </location>
</feature>
<feature type="domain" description="Integrase catalytic" evidence="3">
    <location>
        <begin position="472"/>
        <end position="637"/>
    </location>
</feature>